<gene>
    <name evidence="1" type="ORF">EVA_18587</name>
</gene>
<dbReference type="AlphaFoldDB" id="J9FUP7"/>
<proteinExistence type="predicted"/>
<organism evidence="1">
    <name type="scientific">gut metagenome</name>
    <dbReference type="NCBI Taxonomy" id="749906"/>
    <lineage>
        <taxon>unclassified sequences</taxon>
        <taxon>metagenomes</taxon>
        <taxon>organismal metagenomes</taxon>
    </lineage>
</organism>
<accession>J9FUP7</accession>
<comment type="caution">
    <text evidence="1">The sequence shown here is derived from an EMBL/GenBank/DDBJ whole genome shotgun (WGS) entry which is preliminary data.</text>
</comment>
<dbReference type="EMBL" id="AMCI01007047">
    <property type="protein sequence ID" value="EJW93307.1"/>
    <property type="molecule type" value="Genomic_DNA"/>
</dbReference>
<name>J9FUP7_9ZZZZ</name>
<protein>
    <submittedName>
        <fullName evidence="1">Uncharacterized protein</fullName>
    </submittedName>
</protein>
<evidence type="ECO:0000313" key="1">
    <source>
        <dbReference type="EMBL" id="EJW93307.1"/>
    </source>
</evidence>
<sequence>MIPTITPIREERIVGLTIRFRSSLVISPLSFTLRASKCIPFIFSDFARISTNANKPIRQIAKSSPRYNLGIPKVKRS</sequence>
<reference evidence="1" key="1">
    <citation type="journal article" date="2012" name="PLoS ONE">
        <title>Gene sets for utilization of primary and secondary nutrition supplies in the distal gut of endangered iberian lynx.</title>
        <authorList>
            <person name="Alcaide M."/>
            <person name="Messina E."/>
            <person name="Richter M."/>
            <person name="Bargiela R."/>
            <person name="Peplies J."/>
            <person name="Huws S.A."/>
            <person name="Newbold C.J."/>
            <person name="Golyshin P.N."/>
            <person name="Simon M.A."/>
            <person name="Lopez G."/>
            <person name="Yakimov M.M."/>
            <person name="Ferrer M."/>
        </authorList>
    </citation>
    <scope>NUCLEOTIDE SEQUENCE</scope>
</reference>